<dbReference type="UniPathway" id="UPA00378"/>
<evidence type="ECO:0000256" key="9">
    <source>
        <dbReference type="ARBA" id="ARBA00023211"/>
    </source>
</evidence>
<dbReference type="GO" id="GO:0008593">
    <property type="term" value="P:regulation of Notch signaling pathway"/>
    <property type="evidence" value="ECO:0007669"/>
    <property type="project" value="TreeGrafter"/>
</dbReference>
<keyword evidence="6 11" id="KW-0472">Membrane</keyword>
<dbReference type="STRING" id="947166.A0A1D1V3B9"/>
<dbReference type="Proteomes" id="UP000186922">
    <property type="component" value="Unassembled WGS sequence"/>
</dbReference>
<dbReference type="InterPro" id="IPR045885">
    <property type="entry name" value="GalNAc-T"/>
</dbReference>
<proteinExistence type="inferred from homology"/>
<dbReference type="AlphaFoldDB" id="A0A1D1V3B9"/>
<dbReference type="GO" id="GO:0004653">
    <property type="term" value="F:polypeptide N-acetylgalactosaminyltransferase activity"/>
    <property type="evidence" value="ECO:0007669"/>
    <property type="project" value="TreeGrafter"/>
</dbReference>
<gene>
    <name evidence="13" type="primary">RvY_05239-1</name>
    <name evidence="13" type="synonym">RvY_05239.1</name>
    <name evidence="13" type="ORF">RvY_05239</name>
</gene>
<dbReference type="Pfam" id="PF00535">
    <property type="entry name" value="Glycos_transf_2"/>
    <property type="match status" value="1"/>
</dbReference>
<evidence type="ECO:0000256" key="10">
    <source>
        <dbReference type="ARBA" id="ARBA00060399"/>
    </source>
</evidence>
<dbReference type="InterPro" id="IPR001173">
    <property type="entry name" value="Glyco_trans_2-like"/>
</dbReference>
<organism evidence="13 14">
    <name type="scientific">Ramazzottius varieornatus</name>
    <name type="common">Water bear</name>
    <name type="synonym">Tardigrade</name>
    <dbReference type="NCBI Taxonomy" id="947166"/>
    <lineage>
        <taxon>Eukaryota</taxon>
        <taxon>Metazoa</taxon>
        <taxon>Ecdysozoa</taxon>
        <taxon>Tardigrada</taxon>
        <taxon>Eutardigrada</taxon>
        <taxon>Parachela</taxon>
        <taxon>Hypsibioidea</taxon>
        <taxon>Ramazzottiidae</taxon>
        <taxon>Ramazzottius</taxon>
    </lineage>
</organism>
<comment type="pathway">
    <text evidence="11">Protein modification; protein glycosylation.</text>
</comment>
<sequence length="618" mass="69988">MVFGLRGRSGALCLIVSCISCWGVILLIGIAPLENRPNTEVRALLYTVNPIHASLPSRPSKSVVWKSKEDRLLQKTGKKQAKSLIKVRTLQAAVPDRLPRPQDLKTLPTSTRRTSLPVDEIDIPKAGMILTDDDEREFSQNVKHSFNAFLSSQIPLDREVPEFRNQECQQRAFQLPSLTASVIICFYNEARSALLRTISSVIMRTAEDLVEEIILVDDASSSEELQEPLQSVLSDISRKVRLIRLSSRQGLIRARIHGARQATGDVLVFLDSHTEVGHHWMEPLLDEIHQDRTTVVCPVVDVIQPHTLELVASPPVVGGFNWGLHFRWDPVDSLRLETAEAVDSPVMSGGIFAIHRQYFQELGEYDEKMDIWGGENLEMSFRIWMCGGRLKIHPCSHVGHIFRNERPYGNDGRGDTQLLNSIRVAKVWLDEHIDKFYKVRPEARSFDNINVTERKHLRETLKCHSFQWYIDNVYPGIDQPMSNGSRELLNISYSEKFLLRHAHSGLCLSLSEKVLSMVACAEARSLYRSNHNAIVLRSNLCLDTECPSKVPCPSKCHFTGGSQEWRLSSFDGKVILNPSKGLCLALDKRVLHLRRCNSDSKLVLWKMLDLKNKPKLAS</sequence>
<keyword evidence="4" id="KW-0735">Signal-anchor</keyword>
<evidence type="ECO:0000259" key="12">
    <source>
        <dbReference type="Pfam" id="PF00535"/>
    </source>
</evidence>
<dbReference type="CDD" id="cd02510">
    <property type="entry name" value="pp-GalNAc-T"/>
    <property type="match status" value="1"/>
</dbReference>
<evidence type="ECO:0000256" key="5">
    <source>
        <dbReference type="ARBA" id="ARBA00022989"/>
    </source>
</evidence>
<keyword evidence="7 11" id="KW-1015">Disulfide bond</keyword>
<keyword evidence="11" id="KW-0328">Glycosyltransferase</keyword>
<dbReference type="SUPFAM" id="SSF53448">
    <property type="entry name" value="Nucleotide-diphospho-sugar transferases"/>
    <property type="match status" value="1"/>
</dbReference>
<evidence type="ECO:0000256" key="1">
    <source>
        <dbReference type="ARBA" id="ARBA00001936"/>
    </source>
</evidence>
<evidence type="ECO:0000256" key="7">
    <source>
        <dbReference type="ARBA" id="ARBA00023157"/>
    </source>
</evidence>
<name>A0A1D1V3B9_RAMVA</name>
<evidence type="ECO:0000256" key="8">
    <source>
        <dbReference type="ARBA" id="ARBA00023180"/>
    </source>
</evidence>
<dbReference type="InterPro" id="IPR035992">
    <property type="entry name" value="Ricin_B-like_lectins"/>
</dbReference>
<dbReference type="Gene3D" id="3.90.550.10">
    <property type="entry name" value="Spore Coat Polysaccharide Biosynthesis Protein SpsA, Chain A"/>
    <property type="match status" value="1"/>
</dbReference>
<evidence type="ECO:0000256" key="2">
    <source>
        <dbReference type="ARBA" id="ARBA00005680"/>
    </source>
</evidence>
<keyword evidence="9 11" id="KW-0464">Manganese</keyword>
<keyword evidence="8" id="KW-0325">Glycoprotein</keyword>
<evidence type="ECO:0000256" key="4">
    <source>
        <dbReference type="ARBA" id="ARBA00022968"/>
    </source>
</evidence>
<protein>
    <recommendedName>
        <fullName evidence="11">Polypeptide N-acetylgalactosaminyltransferase</fullName>
        <ecNumber evidence="11">2.4.1.-</ecNumber>
    </recommendedName>
    <alternativeName>
        <fullName evidence="11">Protein-UDP acetylgalactosaminyltransferase</fullName>
    </alternativeName>
</protein>
<evidence type="ECO:0000256" key="3">
    <source>
        <dbReference type="ARBA" id="ARBA00022692"/>
    </source>
</evidence>
<dbReference type="Gene3D" id="2.80.10.50">
    <property type="match status" value="1"/>
</dbReference>
<comment type="cofactor">
    <cofactor evidence="1 11">
        <name>Mn(2+)</name>
        <dbReference type="ChEBI" id="CHEBI:29035"/>
    </cofactor>
</comment>
<dbReference type="FunFam" id="3.90.550.10:FF:000053">
    <property type="entry name" value="Polypeptide N-acetylgalactosaminyltransferase"/>
    <property type="match status" value="1"/>
</dbReference>
<dbReference type="EMBL" id="BDGG01000002">
    <property type="protein sequence ID" value="GAU93273.1"/>
    <property type="molecule type" value="Genomic_DNA"/>
</dbReference>
<dbReference type="PROSITE" id="PS50231">
    <property type="entry name" value="RICIN_B_LECTIN"/>
    <property type="match status" value="1"/>
</dbReference>
<dbReference type="GO" id="GO:0005112">
    <property type="term" value="F:Notch binding"/>
    <property type="evidence" value="ECO:0007669"/>
    <property type="project" value="TreeGrafter"/>
</dbReference>
<comment type="caution">
    <text evidence="13">The sequence shown here is derived from an EMBL/GenBank/DDBJ whole genome shotgun (WGS) entry which is preliminary data.</text>
</comment>
<dbReference type="InterPro" id="IPR029044">
    <property type="entry name" value="Nucleotide-diphossugar_trans"/>
</dbReference>
<evidence type="ECO:0000313" key="14">
    <source>
        <dbReference type="Proteomes" id="UP000186922"/>
    </source>
</evidence>
<dbReference type="PANTHER" id="PTHR11675">
    <property type="entry name" value="N-ACETYLGALACTOSAMINYLTRANSFERASE"/>
    <property type="match status" value="1"/>
</dbReference>
<feature type="domain" description="Glycosyltransferase 2-like" evidence="12">
    <location>
        <begin position="181"/>
        <end position="362"/>
    </location>
</feature>
<evidence type="ECO:0000256" key="6">
    <source>
        <dbReference type="ARBA" id="ARBA00023136"/>
    </source>
</evidence>
<accession>A0A1D1V3B9</accession>
<dbReference type="SUPFAM" id="SSF50370">
    <property type="entry name" value="Ricin B-like lectins"/>
    <property type="match status" value="1"/>
</dbReference>
<comment type="similarity">
    <text evidence="2 11">Belongs to the glycosyltransferase 2 family. GalNAc-T subfamily.</text>
</comment>
<keyword evidence="11" id="KW-0333">Golgi apparatus</keyword>
<dbReference type="OrthoDB" id="5988548at2759"/>
<dbReference type="PANTHER" id="PTHR11675:SF63">
    <property type="entry name" value="POLYPEPTIDE N-ACETYLGALACTOSAMINYLTRANSFERASE"/>
    <property type="match status" value="1"/>
</dbReference>
<reference evidence="13 14" key="1">
    <citation type="journal article" date="2016" name="Nat. Commun.">
        <title>Extremotolerant tardigrade genome and improved radiotolerance of human cultured cells by tardigrade-unique protein.</title>
        <authorList>
            <person name="Hashimoto T."/>
            <person name="Horikawa D.D."/>
            <person name="Saito Y."/>
            <person name="Kuwahara H."/>
            <person name="Kozuka-Hata H."/>
            <person name="Shin-I T."/>
            <person name="Minakuchi Y."/>
            <person name="Ohishi K."/>
            <person name="Motoyama A."/>
            <person name="Aizu T."/>
            <person name="Enomoto A."/>
            <person name="Kondo K."/>
            <person name="Tanaka S."/>
            <person name="Hara Y."/>
            <person name="Koshikawa S."/>
            <person name="Sagara H."/>
            <person name="Miura T."/>
            <person name="Yokobori S."/>
            <person name="Miyagawa K."/>
            <person name="Suzuki Y."/>
            <person name="Kubo T."/>
            <person name="Oyama M."/>
            <person name="Kohara Y."/>
            <person name="Fujiyama A."/>
            <person name="Arakawa K."/>
            <person name="Katayama T."/>
            <person name="Toyoda A."/>
            <person name="Kunieda T."/>
        </authorList>
    </citation>
    <scope>NUCLEOTIDE SEQUENCE [LARGE SCALE GENOMIC DNA]</scope>
    <source>
        <strain evidence="13 14">YOKOZUNA-1</strain>
    </source>
</reference>
<keyword evidence="3 11" id="KW-0812">Transmembrane</keyword>
<feature type="transmembrane region" description="Helical" evidence="11">
    <location>
        <begin position="12"/>
        <end position="33"/>
    </location>
</feature>
<keyword evidence="14" id="KW-1185">Reference proteome</keyword>
<dbReference type="GO" id="GO:0030246">
    <property type="term" value="F:carbohydrate binding"/>
    <property type="evidence" value="ECO:0007669"/>
    <property type="project" value="UniProtKB-KW"/>
</dbReference>
<evidence type="ECO:0000313" key="13">
    <source>
        <dbReference type="EMBL" id="GAU93273.1"/>
    </source>
</evidence>
<dbReference type="EC" id="2.4.1.-" evidence="11"/>
<dbReference type="GO" id="GO:0000139">
    <property type="term" value="C:Golgi membrane"/>
    <property type="evidence" value="ECO:0007669"/>
    <property type="project" value="UniProtKB-SubCell"/>
</dbReference>
<keyword evidence="5 11" id="KW-1133">Transmembrane helix</keyword>
<keyword evidence="11" id="KW-0808">Transferase</keyword>
<keyword evidence="11" id="KW-0430">Lectin</keyword>
<comment type="subcellular location">
    <subcellularLocation>
        <location evidence="10">Endomembrane system</location>
        <topology evidence="10">Single-pass type II membrane protein</topology>
    </subcellularLocation>
    <subcellularLocation>
        <location evidence="11">Golgi apparatus membrane</location>
        <topology evidence="11">Single-pass type II membrane protein</topology>
    </subcellularLocation>
</comment>
<dbReference type="GO" id="GO:0006493">
    <property type="term" value="P:protein O-linked glycosylation"/>
    <property type="evidence" value="ECO:0007669"/>
    <property type="project" value="UniProtKB-ARBA"/>
</dbReference>
<evidence type="ECO:0000256" key="11">
    <source>
        <dbReference type="RuleBase" id="RU361242"/>
    </source>
</evidence>